<dbReference type="Pfam" id="PF07120">
    <property type="entry name" value="DUF1376"/>
    <property type="match status" value="1"/>
</dbReference>
<organism evidence="2">
    <name type="scientific">uncultured Caudovirales phage</name>
    <dbReference type="NCBI Taxonomy" id="2100421"/>
    <lineage>
        <taxon>Viruses</taxon>
        <taxon>Duplodnaviria</taxon>
        <taxon>Heunggongvirae</taxon>
        <taxon>Uroviricota</taxon>
        <taxon>Caudoviricetes</taxon>
        <taxon>Peduoviridae</taxon>
        <taxon>Maltschvirus</taxon>
        <taxon>Maltschvirus maltsch</taxon>
    </lineage>
</organism>
<sequence>MHFYQFHIGDYKSHTHHLSLIEDLAFRRLLDHYYLHEVPIKQRDIARQIGMRDNEQEVLAVLNEFFVSTEQGFVNPRADEEISKYRKFSEDGKKGAAIRWHKGSNGEANSPPNPTPIATNNQEPITNNHKPIKERATSVACPQDVSPQVWQDWLQLRKSKKASVTETVVKGARAEAAKLGWELERFLVEWCTRGSQGLKAEWVTEKQNLTKTGQMNQAVMSGLTRGLIGGGSNVKLLKG</sequence>
<evidence type="ECO:0008006" key="3">
    <source>
        <dbReference type="Google" id="ProtNLM"/>
    </source>
</evidence>
<proteinExistence type="predicted"/>
<evidence type="ECO:0000256" key="1">
    <source>
        <dbReference type="SAM" id="MobiDB-lite"/>
    </source>
</evidence>
<gene>
    <name evidence="2" type="ORF">UFOVP267_33</name>
</gene>
<feature type="compositionally biased region" description="Polar residues" evidence="1">
    <location>
        <begin position="106"/>
        <end position="122"/>
    </location>
</feature>
<dbReference type="EMBL" id="LR796282">
    <property type="protein sequence ID" value="CAB4134191.1"/>
    <property type="molecule type" value="Genomic_DNA"/>
</dbReference>
<feature type="region of interest" description="Disordered" evidence="1">
    <location>
        <begin position="103"/>
        <end position="122"/>
    </location>
</feature>
<evidence type="ECO:0000313" key="2">
    <source>
        <dbReference type="EMBL" id="CAB4134191.1"/>
    </source>
</evidence>
<dbReference type="InterPro" id="IPR010781">
    <property type="entry name" value="DUF1376"/>
</dbReference>
<name>A0A6J5LJ55_9CAUD</name>
<accession>A0A6J5LJ55</accession>
<reference evidence="2" key="1">
    <citation type="submission" date="2020-04" db="EMBL/GenBank/DDBJ databases">
        <authorList>
            <person name="Chiriac C."/>
            <person name="Salcher M."/>
            <person name="Ghai R."/>
            <person name="Kavagutti S V."/>
        </authorList>
    </citation>
    <scope>NUCLEOTIDE SEQUENCE</scope>
</reference>
<protein>
    <recommendedName>
        <fullName evidence="3">DnaT DNA-binding domain-containing protein</fullName>
    </recommendedName>
</protein>